<feature type="binding site" evidence="9">
    <location>
        <begin position="220"/>
        <end position="225"/>
    </location>
    <ligand>
        <name>ATP</name>
        <dbReference type="ChEBI" id="CHEBI:30616"/>
    </ligand>
</feature>
<comment type="caution">
    <text evidence="9">Lacks conserved residue(s) required for the propagation of feature annotation.</text>
</comment>
<dbReference type="PANTHER" id="PTHR10584:SF166">
    <property type="entry name" value="RIBOKINASE"/>
    <property type="match status" value="1"/>
</dbReference>
<evidence type="ECO:0000256" key="4">
    <source>
        <dbReference type="ARBA" id="ARBA00022777"/>
    </source>
</evidence>
<keyword evidence="4 9" id="KW-0418">Kinase</keyword>
<feature type="binding site" evidence="9">
    <location>
        <position position="248"/>
    </location>
    <ligand>
        <name>K(+)</name>
        <dbReference type="ChEBI" id="CHEBI:29103"/>
    </ligand>
</feature>
<keyword evidence="12" id="KW-1185">Reference proteome</keyword>
<evidence type="ECO:0000256" key="9">
    <source>
        <dbReference type="HAMAP-Rule" id="MF_01987"/>
    </source>
</evidence>
<keyword evidence="5 9" id="KW-0067">ATP-binding</keyword>
<feature type="binding site" evidence="9">
    <location>
        <begin position="251"/>
        <end position="252"/>
    </location>
    <ligand>
        <name>ATP</name>
        <dbReference type="ChEBI" id="CHEBI:30616"/>
    </ligand>
</feature>
<gene>
    <name evidence="9" type="primary">rbsK</name>
    <name evidence="11" type="ORF">LK09_14915</name>
</gene>
<dbReference type="UniPathway" id="UPA00916">
    <property type="reaction ID" value="UER00889"/>
</dbReference>
<dbReference type="HAMAP" id="MF_01987">
    <property type="entry name" value="Ribokinase"/>
    <property type="match status" value="1"/>
</dbReference>
<comment type="activity regulation">
    <text evidence="9">Activated by a monovalent cation that binds near, but not in, the active site. The most likely occupant of the site in vivo is potassium. Ion binding induces a conformational change that may alter substrate affinity.</text>
</comment>
<comment type="cofactor">
    <cofactor evidence="9">
        <name>Mg(2+)</name>
        <dbReference type="ChEBI" id="CHEBI:18420"/>
    </cofactor>
    <text evidence="9">Requires a divalent cation, most likely magnesium in vivo, as an electrophilic catalyst to aid phosphoryl group transfer. It is the chelate of the metal and the nucleotide that is the actual substrate.</text>
</comment>
<feature type="active site" description="Proton acceptor" evidence="9">
    <location>
        <position position="252"/>
    </location>
</feature>
<evidence type="ECO:0000313" key="11">
    <source>
        <dbReference type="EMBL" id="KHK96611.1"/>
    </source>
</evidence>
<feature type="domain" description="Carbohydrate kinase PfkB" evidence="10">
    <location>
        <begin position="5"/>
        <end position="294"/>
    </location>
</feature>
<feature type="binding site" evidence="9">
    <location>
        <position position="246"/>
    </location>
    <ligand>
        <name>K(+)</name>
        <dbReference type="ChEBI" id="CHEBI:29103"/>
    </ligand>
</feature>
<comment type="function">
    <text evidence="9">Catalyzes the phosphorylation of ribose at O-5 in a reaction requiring ATP and magnesium. The resulting D-ribose-5-phosphate can then be used either for sythesis of nucleotides, histidine, and tryptophan, or as a component of the pentose phosphate pathway.</text>
</comment>
<proteinExistence type="inferred from homology"/>
<feature type="binding site" evidence="9">
    <location>
        <position position="282"/>
    </location>
    <ligand>
        <name>K(+)</name>
        <dbReference type="ChEBI" id="CHEBI:29103"/>
    </ligand>
</feature>
<feature type="binding site" evidence="9">
    <location>
        <begin position="13"/>
        <end position="15"/>
    </location>
    <ligand>
        <name>substrate</name>
    </ligand>
</feature>
<keyword evidence="2 9" id="KW-0479">Metal-binding</keyword>
<dbReference type="SUPFAM" id="SSF53613">
    <property type="entry name" value="Ribokinase-like"/>
    <property type="match status" value="1"/>
</dbReference>
<dbReference type="EMBL" id="JTDK01000014">
    <property type="protein sequence ID" value="KHK96611.1"/>
    <property type="molecule type" value="Genomic_DNA"/>
</dbReference>
<keyword evidence="3 9" id="KW-0547">Nucleotide-binding</keyword>
<dbReference type="AlphaFoldDB" id="A0A0B2A0R6"/>
<evidence type="ECO:0000313" key="12">
    <source>
        <dbReference type="Proteomes" id="UP000031030"/>
    </source>
</evidence>
<feature type="binding site" evidence="9">
    <location>
        <position position="287"/>
    </location>
    <ligand>
        <name>K(+)</name>
        <dbReference type="ChEBI" id="CHEBI:29103"/>
    </ligand>
</feature>
<feature type="binding site" evidence="9">
    <location>
        <position position="185"/>
    </location>
    <ligand>
        <name>ATP</name>
        <dbReference type="ChEBI" id="CHEBI:30616"/>
    </ligand>
</feature>
<dbReference type="PANTHER" id="PTHR10584">
    <property type="entry name" value="SUGAR KINASE"/>
    <property type="match status" value="1"/>
</dbReference>
<dbReference type="InterPro" id="IPR002139">
    <property type="entry name" value="Ribo/fructo_kinase"/>
</dbReference>
<feature type="binding site" evidence="9">
    <location>
        <position position="285"/>
    </location>
    <ligand>
        <name>K(+)</name>
        <dbReference type="ChEBI" id="CHEBI:29103"/>
    </ligand>
</feature>
<dbReference type="CDD" id="cd01174">
    <property type="entry name" value="ribokinase"/>
    <property type="match status" value="1"/>
</dbReference>
<dbReference type="Pfam" id="PF00294">
    <property type="entry name" value="PfkB"/>
    <property type="match status" value="1"/>
</dbReference>
<dbReference type="PRINTS" id="PR00990">
    <property type="entry name" value="RIBOKINASE"/>
</dbReference>
<name>A0A0B2A0R6_9MICO</name>
<keyword evidence="6 9" id="KW-0460">Magnesium</keyword>
<dbReference type="Proteomes" id="UP000031030">
    <property type="component" value="Unassembled WGS sequence"/>
</dbReference>
<comment type="subunit">
    <text evidence="9">Homodimer.</text>
</comment>
<keyword evidence="1 9" id="KW-0808">Transferase</keyword>
<comment type="similarity">
    <text evidence="9">Belongs to the carbohydrate kinase PfkB family. Ribokinase subfamily.</text>
</comment>
<feature type="binding site" evidence="9">
    <location>
        <position position="291"/>
    </location>
    <ligand>
        <name>K(+)</name>
        <dbReference type="ChEBI" id="CHEBI:29103"/>
    </ligand>
</feature>
<keyword evidence="8 9" id="KW-0119">Carbohydrate metabolism</keyword>
<dbReference type="InterPro" id="IPR011611">
    <property type="entry name" value="PfkB_dom"/>
</dbReference>
<dbReference type="GO" id="GO:0019303">
    <property type="term" value="P:D-ribose catabolic process"/>
    <property type="evidence" value="ECO:0007669"/>
    <property type="project" value="UniProtKB-UniRule"/>
</dbReference>
<accession>A0A0B2A0R6</accession>
<reference evidence="11 12" key="1">
    <citation type="submission" date="2014-11" db="EMBL/GenBank/DDBJ databases">
        <title>Genome sequence of Microbacterium mangrovi MUSC 115(T).</title>
        <authorList>
            <person name="Lee L.-H."/>
        </authorList>
    </citation>
    <scope>NUCLEOTIDE SEQUENCE [LARGE SCALE GENOMIC DNA]</scope>
    <source>
        <strain evidence="11 12">MUSC 115</strain>
    </source>
</reference>
<evidence type="ECO:0000256" key="7">
    <source>
        <dbReference type="ARBA" id="ARBA00022958"/>
    </source>
</evidence>
<evidence type="ECO:0000256" key="6">
    <source>
        <dbReference type="ARBA" id="ARBA00022842"/>
    </source>
</evidence>
<evidence type="ECO:0000256" key="3">
    <source>
        <dbReference type="ARBA" id="ARBA00022741"/>
    </source>
</evidence>
<feature type="binding site" evidence="9">
    <location>
        <position position="276"/>
    </location>
    <ligand>
        <name>ATP</name>
        <dbReference type="ChEBI" id="CHEBI:30616"/>
    </ligand>
</feature>
<evidence type="ECO:0000256" key="5">
    <source>
        <dbReference type="ARBA" id="ARBA00022840"/>
    </source>
</evidence>
<dbReference type="InterPro" id="IPR011877">
    <property type="entry name" value="Ribokinase"/>
</dbReference>
<dbReference type="STRING" id="1348253.LK09_14915"/>
<protein>
    <recommendedName>
        <fullName evidence="9">Ribokinase</fullName>
        <shortName evidence="9">RK</shortName>
        <ecNumber evidence="9">2.7.1.15</ecNumber>
    </recommendedName>
</protein>
<keyword evidence="9" id="KW-0963">Cytoplasm</keyword>
<dbReference type="GO" id="GO:0004747">
    <property type="term" value="F:ribokinase activity"/>
    <property type="evidence" value="ECO:0007669"/>
    <property type="project" value="UniProtKB-UniRule"/>
</dbReference>
<comment type="catalytic activity">
    <reaction evidence="9">
        <text>D-ribose + ATP = D-ribose 5-phosphate + ADP + H(+)</text>
        <dbReference type="Rhea" id="RHEA:13697"/>
        <dbReference type="ChEBI" id="CHEBI:15378"/>
        <dbReference type="ChEBI" id="CHEBI:30616"/>
        <dbReference type="ChEBI" id="CHEBI:47013"/>
        <dbReference type="ChEBI" id="CHEBI:78346"/>
        <dbReference type="ChEBI" id="CHEBI:456216"/>
        <dbReference type="EC" id="2.7.1.15"/>
    </reaction>
</comment>
<feature type="binding site" evidence="9">
    <location>
        <position position="141"/>
    </location>
    <ligand>
        <name>substrate</name>
    </ligand>
</feature>
<dbReference type="InterPro" id="IPR029056">
    <property type="entry name" value="Ribokinase-like"/>
</dbReference>
<evidence type="ECO:0000256" key="2">
    <source>
        <dbReference type="ARBA" id="ARBA00022723"/>
    </source>
</evidence>
<dbReference type="GO" id="GO:0005829">
    <property type="term" value="C:cytosol"/>
    <property type="evidence" value="ECO:0007669"/>
    <property type="project" value="TreeGrafter"/>
</dbReference>
<feature type="binding site" evidence="9">
    <location>
        <position position="252"/>
    </location>
    <ligand>
        <name>substrate</name>
    </ligand>
</feature>
<dbReference type="GO" id="GO:0046872">
    <property type="term" value="F:metal ion binding"/>
    <property type="evidence" value="ECO:0007669"/>
    <property type="project" value="UniProtKB-KW"/>
</dbReference>
<organism evidence="11 12">
    <name type="scientific">Microbacterium mangrovi</name>
    <dbReference type="NCBI Taxonomy" id="1348253"/>
    <lineage>
        <taxon>Bacteria</taxon>
        <taxon>Bacillati</taxon>
        <taxon>Actinomycetota</taxon>
        <taxon>Actinomycetes</taxon>
        <taxon>Micrococcales</taxon>
        <taxon>Microbacteriaceae</taxon>
        <taxon>Microbacterium</taxon>
    </lineage>
</organism>
<evidence type="ECO:0000256" key="8">
    <source>
        <dbReference type="ARBA" id="ARBA00023277"/>
    </source>
</evidence>
<dbReference type="GO" id="GO:0005524">
    <property type="term" value="F:ATP binding"/>
    <property type="evidence" value="ECO:0007669"/>
    <property type="project" value="UniProtKB-UniRule"/>
</dbReference>
<comment type="caution">
    <text evidence="11">The sequence shown here is derived from an EMBL/GenBank/DDBJ whole genome shotgun (WGS) entry which is preliminary data.</text>
</comment>
<evidence type="ECO:0000256" key="1">
    <source>
        <dbReference type="ARBA" id="ARBA00022679"/>
    </source>
</evidence>
<sequence>MRRVSIVVVGSLNADLTIRARRLPTPGETVRGDRFTVSAGGKGANQAAAAALLGANVDLIGAIGSDAHGEMLTEVLQLVGVRTGHIIVRHDHPSGVALIAVDANGENQIVVHPGANAALASDDVVGVLTRTAPAVVGISLEVDVEVAAATARAAAESGATVVVNLSPFATPPEDLLGDQTVLVVNEREASQLIGTDISALPDGKVPPALRAAGAGRVVITRGSVGALVVENGLLTVVAAIPVNAVDTTGCGDAFFGALLWRLDAGDSLADATATANLVGAYAAEGHGTIGSYPTATELGRLNDRWAVPAH</sequence>
<comment type="subcellular location">
    <subcellularLocation>
        <location evidence="9">Cytoplasm</location>
    </subcellularLocation>
</comment>
<evidence type="ECO:0000259" key="10">
    <source>
        <dbReference type="Pfam" id="PF00294"/>
    </source>
</evidence>
<keyword evidence="7 9" id="KW-0630">Potassium</keyword>
<dbReference type="Gene3D" id="3.40.1190.20">
    <property type="match status" value="1"/>
</dbReference>
<feature type="binding site" evidence="9">
    <location>
        <begin position="41"/>
        <end position="45"/>
    </location>
    <ligand>
        <name>substrate</name>
    </ligand>
</feature>
<comment type="pathway">
    <text evidence="9">Carbohydrate metabolism; D-ribose degradation; D-ribose 5-phosphate from beta-D-ribopyranose: step 2/2.</text>
</comment>
<dbReference type="EC" id="2.7.1.15" evidence="9"/>